<sequence length="552" mass="60621">MSEDKKTGDRKRPGSKPTRPGHKGPGNRSDSRSDNRSGGRSEGRSSGRSGERSENRFGKEAGRGGGFKPRDDAAKGPFKKAGFKKNDGPKRGAGKPRSDSRSAAIKQDDNNAPLDPTKGERIAKVMARAGLCSRRDAEVWIANGRVELNGKLLETPAVTVTGKDQVLVDGEPMPTRERTRLWLYHKPRGLVTTNKDPEGRKTVFERLPAELPRVLAVGRLDINTEGLLLLTNDGGLARVLELPATGWLRRYKVRAYGKVTQPDLDTLTEGVAIDGVLYGAIEATLDKEQGDNVWLSVNLREGKNREVKRVLEHLGLTVNRLIRLSFGPFQLMDLTEGEVREIRGRVLRDQLGDKLAEEAGADFDAPIFNNAPAEEAEKPTARAPAGGGRKDGGKRGGGEWMSAKEGASAAYSRKPRRDGEGRGDARADSRRDSRTDTRGDKPFGGQKSGGRKNQGDRQQKVSPRSSFRVTSDQPKRAQSSFDAPPPPQRRIWGEEGRLDDKQQERRTSRDNSKRPPRDGDSRPSRDGNSRPSRDDGASRPFRGKSGPRRGRD</sequence>
<evidence type="ECO:0000256" key="7">
    <source>
        <dbReference type="SAM" id="MobiDB-lite"/>
    </source>
</evidence>
<dbReference type="InterPro" id="IPR020103">
    <property type="entry name" value="PsdUridine_synth_cat_dom_sf"/>
</dbReference>
<dbReference type="EMBL" id="JAFLNF010000004">
    <property type="protein sequence ID" value="MBO0345865.1"/>
    <property type="molecule type" value="Genomic_DNA"/>
</dbReference>
<feature type="compositionally biased region" description="Basic and acidic residues" evidence="7">
    <location>
        <begin position="29"/>
        <end position="74"/>
    </location>
</feature>
<dbReference type="InterPro" id="IPR006145">
    <property type="entry name" value="PsdUridine_synth_RsuA/RluA"/>
</dbReference>
<evidence type="ECO:0000256" key="1">
    <source>
        <dbReference type="ARBA" id="ARBA00000073"/>
    </source>
</evidence>
<dbReference type="RefSeq" id="WP_206940816.1">
    <property type="nucleotide sequence ID" value="NZ_JAFLNF010000004.1"/>
</dbReference>
<dbReference type="SUPFAM" id="SSF55174">
    <property type="entry name" value="Alpha-L RNA-binding motif"/>
    <property type="match status" value="1"/>
</dbReference>
<dbReference type="SMART" id="SM00363">
    <property type="entry name" value="S4"/>
    <property type="match status" value="1"/>
</dbReference>
<dbReference type="SUPFAM" id="SSF55120">
    <property type="entry name" value="Pseudouridine synthase"/>
    <property type="match status" value="1"/>
</dbReference>
<accession>A0A939EN89</accession>
<dbReference type="Pfam" id="PF01479">
    <property type="entry name" value="S4"/>
    <property type="match status" value="1"/>
</dbReference>
<dbReference type="InterPro" id="IPR036986">
    <property type="entry name" value="S4_RNA-bd_sf"/>
</dbReference>
<dbReference type="InterPro" id="IPR050343">
    <property type="entry name" value="RsuA_PseudoU_synthase"/>
</dbReference>
<dbReference type="PANTHER" id="PTHR47683">
    <property type="entry name" value="PSEUDOURIDINE SYNTHASE FAMILY PROTEIN-RELATED"/>
    <property type="match status" value="1"/>
</dbReference>
<dbReference type="CDD" id="cd00165">
    <property type="entry name" value="S4"/>
    <property type="match status" value="1"/>
</dbReference>
<dbReference type="AlphaFoldDB" id="A0A939EN89"/>
<keyword evidence="4 6" id="KW-0413">Isomerase</keyword>
<evidence type="ECO:0000256" key="3">
    <source>
        <dbReference type="ARBA" id="ARBA00022884"/>
    </source>
</evidence>
<feature type="compositionally biased region" description="Basic and acidic residues" evidence="7">
    <location>
        <begin position="388"/>
        <end position="397"/>
    </location>
</feature>
<feature type="compositionally biased region" description="Polar residues" evidence="7">
    <location>
        <begin position="460"/>
        <end position="481"/>
    </location>
</feature>
<feature type="compositionally biased region" description="Basic and acidic residues" evidence="7">
    <location>
        <begin position="1"/>
        <end position="12"/>
    </location>
</feature>
<feature type="region of interest" description="Disordered" evidence="7">
    <location>
        <begin position="1"/>
        <end position="120"/>
    </location>
</feature>
<evidence type="ECO:0000256" key="4">
    <source>
        <dbReference type="ARBA" id="ARBA00023235"/>
    </source>
</evidence>
<dbReference type="InterPro" id="IPR020094">
    <property type="entry name" value="TruA/RsuA/RluB/E/F_N"/>
</dbReference>
<evidence type="ECO:0000256" key="2">
    <source>
        <dbReference type="ARBA" id="ARBA00008348"/>
    </source>
</evidence>
<organism evidence="9 10">
    <name type="scientific">Roseibium limicola</name>
    <dbReference type="NCBI Taxonomy" id="2816037"/>
    <lineage>
        <taxon>Bacteria</taxon>
        <taxon>Pseudomonadati</taxon>
        <taxon>Pseudomonadota</taxon>
        <taxon>Alphaproteobacteria</taxon>
        <taxon>Hyphomicrobiales</taxon>
        <taxon>Stappiaceae</taxon>
        <taxon>Roseibium</taxon>
    </lineage>
</organism>
<dbReference type="Gene3D" id="3.10.290.10">
    <property type="entry name" value="RNA-binding S4 domain"/>
    <property type="match status" value="1"/>
</dbReference>
<dbReference type="Proteomes" id="UP000664779">
    <property type="component" value="Unassembled WGS sequence"/>
</dbReference>
<name>A0A939EN89_9HYPH</name>
<dbReference type="NCBIfam" id="TIGR00093">
    <property type="entry name" value="pseudouridine synthase"/>
    <property type="match status" value="1"/>
</dbReference>
<evidence type="ECO:0000313" key="9">
    <source>
        <dbReference type="EMBL" id="MBO0345865.1"/>
    </source>
</evidence>
<comment type="catalytic activity">
    <reaction evidence="1">
        <text>a uridine in RNA = a pseudouridine in RNA</text>
        <dbReference type="Rhea" id="RHEA:48348"/>
        <dbReference type="Rhea" id="RHEA-COMP:12068"/>
        <dbReference type="Rhea" id="RHEA-COMP:12069"/>
        <dbReference type="ChEBI" id="CHEBI:65314"/>
        <dbReference type="ChEBI" id="CHEBI:65315"/>
    </reaction>
</comment>
<comment type="similarity">
    <text evidence="2 6">Belongs to the pseudouridine synthase RsuA family.</text>
</comment>
<dbReference type="InterPro" id="IPR018496">
    <property type="entry name" value="PsdUridine_synth_RsuA/RluB_CS"/>
</dbReference>
<proteinExistence type="inferred from homology"/>
<dbReference type="Pfam" id="PF00849">
    <property type="entry name" value="PseudoU_synth_2"/>
    <property type="match status" value="1"/>
</dbReference>
<evidence type="ECO:0000313" key="10">
    <source>
        <dbReference type="Proteomes" id="UP000664779"/>
    </source>
</evidence>
<gene>
    <name evidence="9" type="ORF">J0X15_11595</name>
</gene>
<dbReference type="GO" id="GO:0003723">
    <property type="term" value="F:RNA binding"/>
    <property type="evidence" value="ECO:0007669"/>
    <property type="project" value="UniProtKB-KW"/>
</dbReference>
<dbReference type="PANTHER" id="PTHR47683:SF3">
    <property type="entry name" value="RIBOSOMAL LARGE SUBUNIT PSEUDOURIDINE SYNTHASE B"/>
    <property type="match status" value="1"/>
</dbReference>
<dbReference type="InterPro" id="IPR000748">
    <property type="entry name" value="PsdUridine_synth_RsuA/RluB/E/F"/>
</dbReference>
<dbReference type="InterPro" id="IPR002942">
    <property type="entry name" value="S4_RNA-bd"/>
</dbReference>
<evidence type="ECO:0000256" key="5">
    <source>
        <dbReference type="PROSITE-ProRule" id="PRU00182"/>
    </source>
</evidence>
<comment type="caution">
    <text evidence="9">The sequence shown here is derived from an EMBL/GenBank/DDBJ whole genome shotgun (WGS) entry which is preliminary data.</text>
</comment>
<keyword evidence="10" id="KW-1185">Reference proteome</keyword>
<dbReference type="Gene3D" id="3.30.70.580">
    <property type="entry name" value="Pseudouridine synthase I, catalytic domain, N-terminal subdomain"/>
    <property type="match status" value="1"/>
</dbReference>
<feature type="compositionally biased region" description="Basic residues" evidence="7">
    <location>
        <begin position="541"/>
        <end position="552"/>
    </location>
</feature>
<reference evidence="9" key="1">
    <citation type="submission" date="2021-03" db="EMBL/GenBank/DDBJ databases">
        <title>Roseibium sp. CAU 1637 isolated from Incheon.</title>
        <authorList>
            <person name="Kim W."/>
        </authorList>
    </citation>
    <scope>NUCLEOTIDE SEQUENCE</scope>
    <source>
        <strain evidence="9">CAU 1637</strain>
    </source>
</reference>
<dbReference type="Gene3D" id="3.30.70.1560">
    <property type="entry name" value="Alpha-L RNA-binding motif"/>
    <property type="match status" value="1"/>
</dbReference>
<evidence type="ECO:0000256" key="6">
    <source>
        <dbReference type="RuleBase" id="RU003887"/>
    </source>
</evidence>
<dbReference type="InterPro" id="IPR042092">
    <property type="entry name" value="PsdUridine_s_RsuA/RluB/E/F_cat"/>
</dbReference>
<feature type="compositionally biased region" description="Basic and acidic residues" evidence="7">
    <location>
        <begin position="84"/>
        <end position="100"/>
    </location>
</feature>
<dbReference type="PROSITE" id="PS01149">
    <property type="entry name" value="PSI_RSU"/>
    <property type="match status" value="1"/>
</dbReference>
<dbReference type="PROSITE" id="PS50889">
    <property type="entry name" value="S4"/>
    <property type="match status" value="1"/>
</dbReference>
<feature type="compositionally biased region" description="Basic and acidic residues" evidence="7">
    <location>
        <begin position="417"/>
        <end position="441"/>
    </location>
</feature>
<feature type="domain" description="RNA-binding S4" evidence="8">
    <location>
        <begin position="120"/>
        <end position="180"/>
    </location>
</feature>
<dbReference type="GO" id="GO:0000455">
    <property type="term" value="P:enzyme-directed rRNA pseudouridine synthesis"/>
    <property type="evidence" value="ECO:0007669"/>
    <property type="project" value="UniProtKB-ARBA"/>
</dbReference>
<dbReference type="GO" id="GO:0120159">
    <property type="term" value="F:rRNA pseudouridine synthase activity"/>
    <property type="evidence" value="ECO:0007669"/>
    <property type="project" value="UniProtKB-ARBA"/>
</dbReference>
<dbReference type="EC" id="5.4.99.-" evidence="6"/>
<protein>
    <recommendedName>
        <fullName evidence="6">Pseudouridine synthase</fullName>
        <ecNumber evidence="6">5.4.99.-</ecNumber>
    </recommendedName>
</protein>
<evidence type="ECO:0000259" key="8">
    <source>
        <dbReference type="SMART" id="SM00363"/>
    </source>
</evidence>
<keyword evidence="3 5" id="KW-0694">RNA-binding</keyword>
<feature type="compositionally biased region" description="Basic and acidic residues" evidence="7">
    <location>
        <begin position="491"/>
        <end position="537"/>
    </location>
</feature>
<feature type="region of interest" description="Disordered" evidence="7">
    <location>
        <begin position="371"/>
        <end position="552"/>
    </location>
</feature>